<dbReference type="InterPro" id="IPR036864">
    <property type="entry name" value="Zn2-C6_fun-type_DNA-bd_sf"/>
</dbReference>
<dbReference type="STRING" id="1408157.A0A1J7IK43"/>
<dbReference type="PROSITE" id="PS50048">
    <property type="entry name" value="ZN2_CY6_FUNGAL_2"/>
    <property type="match status" value="1"/>
</dbReference>
<feature type="region of interest" description="Disordered" evidence="2">
    <location>
        <begin position="53"/>
        <end position="123"/>
    </location>
</feature>
<organism evidence="4 5">
    <name type="scientific">Coniochaeta ligniaria NRRL 30616</name>
    <dbReference type="NCBI Taxonomy" id="1408157"/>
    <lineage>
        <taxon>Eukaryota</taxon>
        <taxon>Fungi</taxon>
        <taxon>Dikarya</taxon>
        <taxon>Ascomycota</taxon>
        <taxon>Pezizomycotina</taxon>
        <taxon>Sordariomycetes</taxon>
        <taxon>Sordariomycetidae</taxon>
        <taxon>Coniochaetales</taxon>
        <taxon>Coniochaetaceae</taxon>
        <taxon>Coniochaeta</taxon>
    </lineage>
</organism>
<sequence length="489" mass="53399">MVEGPTRRACNRCHAQKLSCKRNGDEPCERCLRLKTECKSSLSLRFRRNRLSLGNSRGEDKTSKGRQTDVQPVCSGSGFGRSSPNCRVERDTRADHASQAGDRARRGDFGQGQGHSSPGPALVTYGGTEAMLDTVSFPYSSLQGHLFTPGTSPATVSPVHTTPRGISDHDISSLDLPWNSSFQVSGLCADWSQPSSSSSYDSSPPNYRYTSSFSCLDPQQLRFNEQTELLDADREQAEQAQRRLPRRILLRRSSVNRMAAQGKWLAQLSDINSALWSLYSLVPYLVESSEDADVYACQSSQSSNSTDAPDSEEEGFPIQSMFEASGRLVQVLGEITQMEGADARQAELDPGTGLLVLSTYVRLLDLYQKVFQLVHSEVAAASSPGGSTFRLCKLPDVSIGSFPVASALPLQMALTMRLAEDFLAQLRAATALFSRRLPDFAARGQQGGGGQASLWSVVDVSFAAIRERELDVSRDLVEIRNKLEMSSAS</sequence>
<dbReference type="PROSITE" id="PS00463">
    <property type="entry name" value="ZN2_CY6_FUNGAL_1"/>
    <property type="match status" value="1"/>
</dbReference>
<evidence type="ECO:0000313" key="4">
    <source>
        <dbReference type="EMBL" id="OIW27846.1"/>
    </source>
</evidence>
<dbReference type="OrthoDB" id="4330117at2759"/>
<feature type="domain" description="Zn(2)-C6 fungal-type" evidence="3">
    <location>
        <begin position="9"/>
        <end position="38"/>
    </location>
</feature>
<dbReference type="EMBL" id="KV875099">
    <property type="protein sequence ID" value="OIW27846.1"/>
    <property type="molecule type" value="Genomic_DNA"/>
</dbReference>
<evidence type="ECO:0000259" key="3">
    <source>
        <dbReference type="PROSITE" id="PS50048"/>
    </source>
</evidence>
<feature type="compositionally biased region" description="Basic and acidic residues" evidence="2">
    <location>
        <begin position="87"/>
        <end position="108"/>
    </location>
</feature>
<dbReference type="InterPro" id="IPR001138">
    <property type="entry name" value="Zn2Cys6_DnaBD"/>
</dbReference>
<accession>A0A1J7IK43</accession>
<dbReference type="GO" id="GO:0008270">
    <property type="term" value="F:zinc ion binding"/>
    <property type="evidence" value="ECO:0007669"/>
    <property type="project" value="InterPro"/>
</dbReference>
<name>A0A1J7IK43_9PEZI</name>
<dbReference type="Proteomes" id="UP000182658">
    <property type="component" value="Unassembled WGS sequence"/>
</dbReference>
<dbReference type="Gene3D" id="4.10.240.10">
    <property type="entry name" value="Zn(2)-C6 fungal-type DNA-binding domain"/>
    <property type="match status" value="1"/>
</dbReference>
<reference evidence="4 5" key="1">
    <citation type="submission" date="2016-10" db="EMBL/GenBank/DDBJ databases">
        <title>Draft genome sequence of Coniochaeta ligniaria NRRL30616, a lignocellulolytic fungus for bioabatement of inhibitors in plant biomass hydrolysates.</title>
        <authorList>
            <consortium name="DOE Joint Genome Institute"/>
            <person name="Jimenez D.J."/>
            <person name="Hector R.E."/>
            <person name="Riley R."/>
            <person name="Sun H."/>
            <person name="Grigoriev I.V."/>
            <person name="Van Elsas J.D."/>
            <person name="Nichols N.N."/>
        </authorList>
    </citation>
    <scope>NUCLEOTIDE SEQUENCE [LARGE SCALE GENOMIC DNA]</scope>
    <source>
        <strain evidence="4 5">NRRL 30616</strain>
    </source>
</reference>
<gene>
    <name evidence="4" type="ORF">CONLIGDRAFT_671544</name>
</gene>
<proteinExistence type="predicted"/>
<evidence type="ECO:0000256" key="2">
    <source>
        <dbReference type="SAM" id="MobiDB-lite"/>
    </source>
</evidence>
<keyword evidence="5" id="KW-1185">Reference proteome</keyword>
<dbReference type="InParanoid" id="A0A1J7IK43"/>
<evidence type="ECO:0000256" key="1">
    <source>
        <dbReference type="ARBA" id="ARBA00023242"/>
    </source>
</evidence>
<dbReference type="AlphaFoldDB" id="A0A1J7IK43"/>
<dbReference type="CDD" id="cd00067">
    <property type="entry name" value="GAL4"/>
    <property type="match status" value="1"/>
</dbReference>
<keyword evidence="1" id="KW-0539">Nucleus</keyword>
<evidence type="ECO:0000313" key="5">
    <source>
        <dbReference type="Proteomes" id="UP000182658"/>
    </source>
</evidence>
<protein>
    <recommendedName>
        <fullName evidence="3">Zn(2)-C6 fungal-type domain-containing protein</fullName>
    </recommendedName>
</protein>
<dbReference type="GO" id="GO:0000981">
    <property type="term" value="F:DNA-binding transcription factor activity, RNA polymerase II-specific"/>
    <property type="evidence" value="ECO:0007669"/>
    <property type="project" value="InterPro"/>
</dbReference>
<feature type="compositionally biased region" description="Basic and acidic residues" evidence="2">
    <location>
        <begin position="57"/>
        <end position="67"/>
    </location>
</feature>
<dbReference type="SUPFAM" id="SSF57701">
    <property type="entry name" value="Zn2/Cys6 DNA-binding domain"/>
    <property type="match status" value="1"/>
</dbReference>